<dbReference type="RefSeq" id="WP_138196997.1">
    <property type="nucleotide sequence ID" value="NZ_VCIW01000020.1"/>
</dbReference>
<dbReference type="InterPro" id="IPR024207">
    <property type="entry name" value="CotJB_dom"/>
</dbReference>
<accession>A0A5R9G910</accession>
<proteinExistence type="predicted"/>
<evidence type="ECO:0000313" key="2">
    <source>
        <dbReference type="EMBL" id="TLS49554.1"/>
    </source>
</evidence>
<feature type="domain" description="Protein CotJB" evidence="1">
    <location>
        <begin position="17"/>
        <end position="92"/>
    </location>
</feature>
<gene>
    <name evidence="2" type="ORF">FE782_24495</name>
</gene>
<keyword evidence="2" id="KW-0167">Capsid protein</keyword>
<organism evidence="2 3">
    <name type="scientific">Paenibacillus antri</name>
    <dbReference type="NCBI Taxonomy" id="2582848"/>
    <lineage>
        <taxon>Bacteria</taxon>
        <taxon>Bacillati</taxon>
        <taxon>Bacillota</taxon>
        <taxon>Bacilli</taxon>
        <taxon>Bacillales</taxon>
        <taxon>Paenibacillaceae</taxon>
        <taxon>Paenibacillus</taxon>
    </lineage>
</organism>
<reference evidence="2 3" key="1">
    <citation type="submission" date="2019-05" db="EMBL/GenBank/DDBJ databases">
        <authorList>
            <person name="Narsing Rao M.P."/>
            <person name="Li W.J."/>
        </authorList>
    </citation>
    <scope>NUCLEOTIDE SEQUENCE [LARGE SCALE GENOMIC DNA]</scope>
    <source>
        <strain evidence="2 3">SYSU_K30003</strain>
    </source>
</reference>
<dbReference type="EMBL" id="VCIW01000020">
    <property type="protein sequence ID" value="TLS49554.1"/>
    <property type="molecule type" value="Genomic_DNA"/>
</dbReference>
<dbReference type="PIRSF" id="PIRSF010606">
    <property type="entry name" value="Spore_coat_CotJB"/>
    <property type="match status" value="1"/>
</dbReference>
<protein>
    <submittedName>
        <fullName evidence="2">Spore coat protein CotJB</fullName>
    </submittedName>
</protein>
<keyword evidence="2" id="KW-0946">Virion</keyword>
<dbReference type="AlphaFoldDB" id="A0A5R9G910"/>
<keyword evidence="3" id="KW-1185">Reference proteome</keyword>
<dbReference type="Pfam" id="PF12652">
    <property type="entry name" value="CotJB"/>
    <property type="match status" value="1"/>
</dbReference>
<name>A0A5R9G910_9BACL</name>
<sequence length="93" mass="11237">MTHSSQWKEDDWKTYYDLMRQMQETDFVLVELNLYLDTHPDDQAAIAQFNQYVQRSMAIKHQFQSLFGPLYHFGVSYSPMPFAWKEAPWPWQV</sequence>
<dbReference type="InterPro" id="IPR016571">
    <property type="entry name" value="Spore_coat_assembly_CotJB"/>
</dbReference>
<dbReference type="Proteomes" id="UP000309676">
    <property type="component" value="Unassembled WGS sequence"/>
</dbReference>
<evidence type="ECO:0000313" key="3">
    <source>
        <dbReference type="Proteomes" id="UP000309676"/>
    </source>
</evidence>
<evidence type="ECO:0000259" key="1">
    <source>
        <dbReference type="Pfam" id="PF12652"/>
    </source>
</evidence>
<dbReference type="OrthoDB" id="9804099at2"/>
<comment type="caution">
    <text evidence="2">The sequence shown here is derived from an EMBL/GenBank/DDBJ whole genome shotgun (WGS) entry which is preliminary data.</text>
</comment>